<protein>
    <submittedName>
        <fullName evidence="2">Uncharacterized protein</fullName>
    </submittedName>
</protein>
<evidence type="ECO:0000313" key="2">
    <source>
        <dbReference type="EMBL" id="KAG5456089.1"/>
    </source>
</evidence>
<sequence length="120" mass="12953">MPAAVRQPARQFSPVLGGRARRQQDLDAVGRRRQGGEAHAEGAGGGRAVGRHLVPRARRRPVFPDAAERDLGVPGASAAAASALRGMRRRRRRRKRGRARTGEGRSAGLLALLLLRRRAA</sequence>
<dbReference type="EMBL" id="JAEFCI010012310">
    <property type="protein sequence ID" value="KAG5456089.1"/>
    <property type="molecule type" value="Genomic_DNA"/>
</dbReference>
<gene>
    <name evidence="2" type="ORF">BJ554DRAFT_4269</name>
</gene>
<comment type="caution">
    <text evidence="2">The sequence shown here is derived from an EMBL/GenBank/DDBJ whole genome shotgun (WGS) entry which is preliminary data.</text>
</comment>
<organism evidence="2 3">
    <name type="scientific">Olpidium bornovanus</name>
    <dbReference type="NCBI Taxonomy" id="278681"/>
    <lineage>
        <taxon>Eukaryota</taxon>
        <taxon>Fungi</taxon>
        <taxon>Fungi incertae sedis</taxon>
        <taxon>Olpidiomycota</taxon>
        <taxon>Olpidiomycotina</taxon>
        <taxon>Olpidiomycetes</taxon>
        <taxon>Olpidiales</taxon>
        <taxon>Olpidiaceae</taxon>
        <taxon>Olpidium</taxon>
    </lineage>
</organism>
<keyword evidence="3" id="KW-1185">Reference proteome</keyword>
<feature type="compositionally biased region" description="Basic residues" evidence="1">
    <location>
        <begin position="86"/>
        <end position="99"/>
    </location>
</feature>
<feature type="compositionally biased region" description="Basic and acidic residues" evidence="1">
    <location>
        <begin position="22"/>
        <end position="40"/>
    </location>
</feature>
<evidence type="ECO:0000313" key="3">
    <source>
        <dbReference type="Proteomes" id="UP000673691"/>
    </source>
</evidence>
<dbReference type="Proteomes" id="UP000673691">
    <property type="component" value="Unassembled WGS sequence"/>
</dbReference>
<feature type="region of interest" description="Disordered" evidence="1">
    <location>
        <begin position="77"/>
        <end position="103"/>
    </location>
</feature>
<evidence type="ECO:0000256" key="1">
    <source>
        <dbReference type="SAM" id="MobiDB-lite"/>
    </source>
</evidence>
<dbReference type="AlphaFoldDB" id="A0A8H7ZMG4"/>
<proteinExistence type="predicted"/>
<accession>A0A8H7ZMG4</accession>
<feature type="region of interest" description="Disordered" evidence="1">
    <location>
        <begin position="1"/>
        <end position="57"/>
    </location>
</feature>
<reference evidence="2 3" key="1">
    <citation type="journal article" name="Sci. Rep.">
        <title>Genome-scale phylogenetic analyses confirm Olpidium as the closest living zoosporic fungus to the non-flagellated, terrestrial fungi.</title>
        <authorList>
            <person name="Chang Y."/>
            <person name="Rochon D."/>
            <person name="Sekimoto S."/>
            <person name="Wang Y."/>
            <person name="Chovatia M."/>
            <person name="Sandor L."/>
            <person name="Salamov A."/>
            <person name="Grigoriev I.V."/>
            <person name="Stajich J.E."/>
            <person name="Spatafora J.W."/>
        </authorList>
    </citation>
    <scope>NUCLEOTIDE SEQUENCE [LARGE SCALE GENOMIC DNA]</scope>
    <source>
        <strain evidence="2">S191</strain>
    </source>
</reference>
<feature type="non-terminal residue" evidence="2">
    <location>
        <position position="120"/>
    </location>
</feature>
<name>A0A8H7ZMG4_9FUNG</name>